<evidence type="ECO:0000313" key="5">
    <source>
        <dbReference type="EMBL" id="MDT0263741.1"/>
    </source>
</evidence>
<dbReference type="RefSeq" id="WP_311424885.1">
    <property type="nucleotide sequence ID" value="NZ_JAVREH010000050.1"/>
</dbReference>
<protein>
    <submittedName>
        <fullName evidence="5">GntR family transcriptional regulator</fullName>
    </submittedName>
</protein>
<evidence type="ECO:0000259" key="4">
    <source>
        <dbReference type="PROSITE" id="PS50949"/>
    </source>
</evidence>
<dbReference type="PANTHER" id="PTHR44846">
    <property type="entry name" value="MANNOSYL-D-GLYCERATE TRANSPORT/METABOLISM SYSTEM REPRESSOR MNGR-RELATED"/>
    <property type="match status" value="1"/>
</dbReference>
<dbReference type="PROSITE" id="PS50949">
    <property type="entry name" value="HTH_GNTR"/>
    <property type="match status" value="1"/>
</dbReference>
<gene>
    <name evidence="5" type="ORF">RM423_20410</name>
</gene>
<dbReference type="InterPro" id="IPR050679">
    <property type="entry name" value="Bact_HTH_transcr_reg"/>
</dbReference>
<proteinExistence type="predicted"/>
<evidence type="ECO:0000256" key="1">
    <source>
        <dbReference type="ARBA" id="ARBA00023015"/>
    </source>
</evidence>
<reference evidence="6" key="1">
    <citation type="submission" date="2023-07" db="EMBL/GenBank/DDBJ databases">
        <title>30 novel species of actinomycetes from the DSMZ collection.</title>
        <authorList>
            <person name="Nouioui I."/>
        </authorList>
    </citation>
    <scope>NUCLEOTIDE SEQUENCE [LARGE SCALE GENOMIC DNA]</scope>
    <source>
        <strain evidence="6">DSM 44399</strain>
    </source>
</reference>
<accession>A0ABU2JFI6</accession>
<dbReference type="Gene3D" id="1.10.10.10">
    <property type="entry name" value="Winged helix-like DNA-binding domain superfamily/Winged helix DNA-binding domain"/>
    <property type="match status" value="1"/>
</dbReference>
<dbReference type="Pfam" id="PF00392">
    <property type="entry name" value="GntR"/>
    <property type="match status" value="1"/>
</dbReference>
<feature type="domain" description="HTH gntR-type" evidence="4">
    <location>
        <begin position="18"/>
        <end position="86"/>
    </location>
</feature>
<dbReference type="CDD" id="cd07377">
    <property type="entry name" value="WHTH_GntR"/>
    <property type="match status" value="1"/>
</dbReference>
<dbReference type="InterPro" id="IPR028978">
    <property type="entry name" value="Chorismate_lyase_/UTRA_dom_sf"/>
</dbReference>
<evidence type="ECO:0000256" key="2">
    <source>
        <dbReference type="ARBA" id="ARBA00023125"/>
    </source>
</evidence>
<dbReference type="SMART" id="SM00345">
    <property type="entry name" value="HTH_GNTR"/>
    <property type="match status" value="1"/>
</dbReference>
<keyword evidence="3" id="KW-0804">Transcription</keyword>
<dbReference type="Proteomes" id="UP001183176">
    <property type="component" value="Unassembled WGS sequence"/>
</dbReference>
<dbReference type="EMBL" id="JAVREH010000050">
    <property type="protein sequence ID" value="MDT0263741.1"/>
    <property type="molecule type" value="Genomic_DNA"/>
</dbReference>
<sequence length="258" mass="28461">MSGPADKPFRRVDPSSPIPYYVQICEFLRSRIKSGEWPRGAQIPTEAELCKAYDVSRITIRQAVALLERDGLLVRGRGRGTFVREPSLTAAPRSVSSFSTELRDLGMKAGSRILETGTVAAAPEMAAEMDLEVGSELISLRRLRTADDRVIGVQDTLLVASRFAGLLDVLHDGTSLYEVMQDYYGVLATGATEVFGVTGVKREDAKLLDCKVGQPAFEVTRVTFDDHGVFERTHSVLHGDRYQIKIALQNARRTKGMQ</sequence>
<dbReference type="SUPFAM" id="SSF46785">
    <property type="entry name" value="Winged helix' DNA-binding domain"/>
    <property type="match status" value="1"/>
</dbReference>
<dbReference type="Pfam" id="PF07702">
    <property type="entry name" value="UTRA"/>
    <property type="match status" value="1"/>
</dbReference>
<comment type="caution">
    <text evidence="5">The sequence shown here is derived from an EMBL/GenBank/DDBJ whole genome shotgun (WGS) entry which is preliminary data.</text>
</comment>
<dbReference type="Gene3D" id="3.40.1410.10">
    <property type="entry name" value="Chorismate lyase-like"/>
    <property type="match status" value="1"/>
</dbReference>
<organism evidence="5 6">
    <name type="scientific">Jatrophihabitans lederbergiae</name>
    <dbReference type="NCBI Taxonomy" id="3075547"/>
    <lineage>
        <taxon>Bacteria</taxon>
        <taxon>Bacillati</taxon>
        <taxon>Actinomycetota</taxon>
        <taxon>Actinomycetes</taxon>
        <taxon>Jatrophihabitantales</taxon>
        <taxon>Jatrophihabitantaceae</taxon>
        <taxon>Jatrophihabitans</taxon>
    </lineage>
</organism>
<name>A0ABU2JFI6_9ACTN</name>
<dbReference type="InterPro" id="IPR036390">
    <property type="entry name" value="WH_DNA-bd_sf"/>
</dbReference>
<keyword evidence="6" id="KW-1185">Reference proteome</keyword>
<dbReference type="PRINTS" id="PR00035">
    <property type="entry name" value="HTHGNTR"/>
</dbReference>
<keyword evidence="1" id="KW-0805">Transcription regulation</keyword>
<dbReference type="InterPro" id="IPR011663">
    <property type="entry name" value="UTRA"/>
</dbReference>
<evidence type="ECO:0000256" key="3">
    <source>
        <dbReference type="ARBA" id="ARBA00023163"/>
    </source>
</evidence>
<dbReference type="SMART" id="SM00866">
    <property type="entry name" value="UTRA"/>
    <property type="match status" value="1"/>
</dbReference>
<dbReference type="InterPro" id="IPR036388">
    <property type="entry name" value="WH-like_DNA-bd_sf"/>
</dbReference>
<dbReference type="SUPFAM" id="SSF64288">
    <property type="entry name" value="Chorismate lyase-like"/>
    <property type="match status" value="1"/>
</dbReference>
<dbReference type="InterPro" id="IPR000524">
    <property type="entry name" value="Tscrpt_reg_HTH_GntR"/>
</dbReference>
<dbReference type="PANTHER" id="PTHR44846:SF1">
    <property type="entry name" value="MANNOSYL-D-GLYCERATE TRANSPORT_METABOLISM SYSTEM REPRESSOR MNGR-RELATED"/>
    <property type="match status" value="1"/>
</dbReference>
<evidence type="ECO:0000313" key="6">
    <source>
        <dbReference type="Proteomes" id="UP001183176"/>
    </source>
</evidence>
<keyword evidence="2" id="KW-0238">DNA-binding</keyword>